<protein>
    <submittedName>
        <fullName evidence="1">Uncharacterized protein</fullName>
    </submittedName>
</protein>
<organism evidence="1 2">
    <name type="scientific">Hydrogenophaga crassostreae</name>
    <dbReference type="NCBI Taxonomy" id="1763535"/>
    <lineage>
        <taxon>Bacteria</taxon>
        <taxon>Pseudomonadati</taxon>
        <taxon>Pseudomonadota</taxon>
        <taxon>Betaproteobacteria</taxon>
        <taxon>Burkholderiales</taxon>
        <taxon>Comamonadaceae</taxon>
        <taxon>Hydrogenophaga</taxon>
    </lineage>
</organism>
<dbReference type="AlphaFoldDB" id="A0A1D8NVX6"/>
<proteinExistence type="predicted"/>
<dbReference type="STRING" id="1763535.LPB072_10640"/>
<accession>A0A1D8NVX6</accession>
<reference evidence="1 2" key="1">
    <citation type="submission" date="2016-10" db="EMBL/GenBank/DDBJ databases">
        <title>Hydorgenophaga sp. LPB0072 isolated from gastropod.</title>
        <authorList>
            <person name="Kim E."/>
            <person name="Yi H."/>
        </authorList>
    </citation>
    <scope>NUCLEOTIDE SEQUENCE [LARGE SCALE GENOMIC DNA]</scope>
    <source>
        <strain evidence="1 2">LPB0072</strain>
    </source>
</reference>
<evidence type="ECO:0000313" key="2">
    <source>
        <dbReference type="Proteomes" id="UP000185680"/>
    </source>
</evidence>
<dbReference type="KEGG" id="hyl:LPB072_10640"/>
<gene>
    <name evidence="1" type="ORF">LPB072_10640</name>
</gene>
<evidence type="ECO:0000313" key="1">
    <source>
        <dbReference type="EMBL" id="AOW13242.1"/>
    </source>
</evidence>
<sequence>MVTSLCGVVHGLIHMVVHIRRAQLFAINLSPTMDLDAEGFGICFDSQLLPSHRMSITSFESASLC</sequence>
<dbReference type="EMBL" id="CP017476">
    <property type="protein sequence ID" value="AOW13242.1"/>
    <property type="molecule type" value="Genomic_DNA"/>
</dbReference>
<name>A0A1D8NVX6_9BURK</name>
<dbReference type="Proteomes" id="UP000185680">
    <property type="component" value="Chromosome"/>
</dbReference>